<reference evidence="3 4" key="1">
    <citation type="submission" date="2022-09" db="EMBL/GenBank/DDBJ databases">
        <title>Interaction between co-microsymbionts with complementary sets of symbiotic genes in legume-rhizobium systems.</title>
        <authorList>
            <person name="Safronova V."/>
            <person name="Sazanova A."/>
            <person name="Afonin A."/>
            <person name="Chirak E."/>
        </authorList>
    </citation>
    <scope>NUCLEOTIDE SEQUENCE [LARGE SCALE GENOMIC DNA]</scope>
    <source>
        <strain evidence="3 4">A18/4-1</strain>
    </source>
</reference>
<dbReference type="CDD" id="cd03057">
    <property type="entry name" value="GST_N_Beta"/>
    <property type="match status" value="1"/>
</dbReference>
<dbReference type="Pfam" id="PF13410">
    <property type="entry name" value="GST_C_2"/>
    <property type="match status" value="1"/>
</dbReference>
<dbReference type="InterPro" id="IPR010987">
    <property type="entry name" value="Glutathione-S-Trfase_C-like"/>
</dbReference>
<evidence type="ECO:0000259" key="2">
    <source>
        <dbReference type="PROSITE" id="PS50405"/>
    </source>
</evidence>
<accession>A0ABY6CKQ4</accession>
<dbReference type="PROSITE" id="PS50405">
    <property type="entry name" value="GST_CTER"/>
    <property type="match status" value="1"/>
</dbReference>
<feature type="domain" description="GST C-terminal" evidence="2">
    <location>
        <begin position="88"/>
        <end position="216"/>
    </location>
</feature>
<feature type="domain" description="GST N-terminal" evidence="1">
    <location>
        <begin position="1"/>
        <end position="82"/>
    </location>
</feature>
<dbReference type="Gene3D" id="1.20.1050.10">
    <property type="match status" value="1"/>
</dbReference>
<gene>
    <name evidence="3" type="ORF">N8A98_10665</name>
</gene>
<evidence type="ECO:0000259" key="1">
    <source>
        <dbReference type="PROSITE" id="PS50404"/>
    </source>
</evidence>
<dbReference type="EMBL" id="CP104965">
    <property type="protein sequence ID" value="UXN71606.1"/>
    <property type="molecule type" value="Genomic_DNA"/>
</dbReference>
<protein>
    <submittedName>
        <fullName evidence="3">Glutathione S-transferase family protein</fullName>
    </submittedName>
</protein>
<evidence type="ECO:0000313" key="3">
    <source>
        <dbReference type="EMBL" id="UXN71606.1"/>
    </source>
</evidence>
<dbReference type="PROSITE" id="PS50404">
    <property type="entry name" value="GST_NTER"/>
    <property type="match status" value="1"/>
</dbReference>
<dbReference type="InterPro" id="IPR040079">
    <property type="entry name" value="Glutathione_S-Trfase"/>
</dbReference>
<dbReference type="PANTHER" id="PTHR44051:SF8">
    <property type="entry name" value="GLUTATHIONE S-TRANSFERASE GSTA"/>
    <property type="match status" value="1"/>
</dbReference>
<dbReference type="SUPFAM" id="SSF52833">
    <property type="entry name" value="Thioredoxin-like"/>
    <property type="match status" value="1"/>
</dbReference>
<dbReference type="RefSeq" id="WP_262171240.1">
    <property type="nucleotide sequence ID" value="NZ_CP104965.1"/>
</dbReference>
<dbReference type="InterPro" id="IPR036249">
    <property type="entry name" value="Thioredoxin-like_sf"/>
</dbReference>
<dbReference type="InterPro" id="IPR004045">
    <property type="entry name" value="Glutathione_S-Trfase_N"/>
</dbReference>
<dbReference type="SUPFAM" id="SSF47616">
    <property type="entry name" value="GST C-terminal domain-like"/>
    <property type="match status" value="1"/>
</dbReference>
<name>A0ABY6CKQ4_9HYPH</name>
<dbReference type="PANTHER" id="PTHR44051">
    <property type="entry name" value="GLUTATHIONE S-TRANSFERASE-RELATED"/>
    <property type="match status" value="1"/>
</dbReference>
<keyword evidence="4" id="KW-1185">Reference proteome</keyword>
<dbReference type="Proteomes" id="UP001061862">
    <property type="component" value="Chromosome"/>
</dbReference>
<sequence length="234" mass="25976">MEPILVYGFPAGSSMGLVAALEWLGQPYRLTRVDMLGEMREPSYARINARHETPALITDAGRPLTETMAIAAWLEARDSARRISFEPRSPEADRMHQLMAFINTGFTGAFTPLWAALEMENPDPELQETLRRFGRELVINRHDKLEAMIGDTPFLVGERPSLADGVLIGVARWLDFHGVAEPERWPKLAALRRRIEADPAVIYATAIENGEHPAGSGAHLGQVPLAEVIERFGV</sequence>
<dbReference type="Gene3D" id="3.40.30.10">
    <property type="entry name" value="Glutaredoxin"/>
    <property type="match status" value="1"/>
</dbReference>
<dbReference type="Pfam" id="PF13409">
    <property type="entry name" value="GST_N_2"/>
    <property type="match status" value="1"/>
</dbReference>
<evidence type="ECO:0000313" key="4">
    <source>
        <dbReference type="Proteomes" id="UP001061862"/>
    </source>
</evidence>
<proteinExistence type="predicted"/>
<dbReference type="SFLD" id="SFLDS00019">
    <property type="entry name" value="Glutathione_Transferase_(cytos"/>
    <property type="match status" value="1"/>
</dbReference>
<organism evidence="3 4">
    <name type="scientific">Devosia neptuniae</name>
    <dbReference type="NCBI Taxonomy" id="191302"/>
    <lineage>
        <taxon>Bacteria</taxon>
        <taxon>Pseudomonadati</taxon>
        <taxon>Pseudomonadota</taxon>
        <taxon>Alphaproteobacteria</taxon>
        <taxon>Hyphomicrobiales</taxon>
        <taxon>Devosiaceae</taxon>
        <taxon>Devosia</taxon>
    </lineage>
</organism>
<dbReference type="InterPro" id="IPR036282">
    <property type="entry name" value="Glutathione-S-Trfase_C_sf"/>
</dbReference>